<proteinExistence type="predicted"/>
<keyword evidence="2" id="KW-0732">Signal</keyword>
<evidence type="ECO:0000256" key="2">
    <source>
        <dbReference type="SAM" id="SignalP"/>
    </source>
</evidence>
<sequence length="449" mass="48766">MRMAKRQMWWAIGAGGLLAVPAWCQTPAPLPAAGGGTGERPAVAELPGVVPPPEGTPPASARATTLADLELRTALPADHPWRLQPSTGPWFILVKSYSRPSRSGRGEETGPTALELAEALAREIRETHRVQAWLFEYISEERKQQMVAIAAARQRARLYAQELEKIRQQALLHGMEFLEPDRKLRLPAIQYNDQIGVFIGPFQTQEDASKALALVKKWPAPRTQVRGTSLMDWGSIVRPGPDGKPVLEQGYLNPYVTAIVAPNPTVRRPVPASGGLDPFIVQLNEGRPYNLLQARKGWTLAIKSFSAPVQLLTPGSDSAVRKPNTSTSAADVLQAAAEQAESLARTLRELKYPDGRPMGLEAFVLHTRTSSIVTVGQFDGPNDPELLRVQRILNSLKVTEDRQGLKPAVQAPSLFDTMIPIPIPKAGPNRDVQGLSSAAGSTSSSRSGR</sequence>
<dbReference type="AlphaFoldDB" id="A0A7V8VER9"/>
<feature type="region of interest" description="Disordered" evidence="1">
    <location>
        <begin position="425"/>
        <end position="449"/>
    </location>
</feature>
<feature type="compositionally biased region" description="Low complexity" evidence="1">
    <location>
        <begin position="436"/>
        <end position="449"/>
    </location>
</feature>
<feature type="signal peptide" evidence="2">
    <location>
        <begin position="1"/>
        <end position="24"/>
    </location>
</feature>
<reference evidence="3 4" key="1">
    <citation type="submission" date="2020-07" db="EMBL/GenBank/DDBJ databases">
        <title>Thermogemmata thermophila gen. nov., sp. nov., a novel moderate thermophilic planctomycete from a Kamchatka hot spring.</title>
        <authorList>
            <person name="Elcheninov A.G."/>
            <person name="Podosokorskaya O.A."/>
            <person name="Kovaleva O.L."/>
            <person name="Novikov A."/>
            <person name="Bonch-Osmolovskaya E.A."/>
            <person name="Toshchakov S.V."/>
            <person name="Kublanov I.V."/>
        </authorList>
    </citation>
    <scope>NUCLEOTIDE SEQUENCE [LARGE SCALE GENOMIC DNA]</scope>
    <source>
        <strain evidence="3 4">2918</strain>
    </source>
</reference>
<dbReference type="RefSeq" id="WP_194538158.1">
    <property type="nucleotide sequence ID" value="NZ_JACEFB010000007.1"/>
</dbReference>
<evidence type="ECO:0000313" key="3">
    <source>
        <dbReference type="EMBL" id="MBA2226714.1"/>
    </source>
</evidence>
<name>A0A7V8VER9_9BACT</name>
<dbReference type="EMBL" id="JACEFB010000007">
    <property type="protein sequence ID" value="MBA2226714.1"/>
    <property type="molecule type" value="Genomic_DNA"/>
</dbReference>
<feature type="chain" id="PRO_5031478543" description="SPOR domain-containing protein" evidence="2">
    <location>
        <begin position="25"/>
        <end position="449"/>
    </location>
</feature>
<organism evidence="3 4">
    <name type="scientific">Thermogemmata fonticola</name>
    <dbReference type="NCBI Taxonomy" id="2755323"/>
    <lineage>
        <taxon>Bacteria</taxon>
        <taxon>Pseudomonadati</taxon>
        <taxon>Planctomycetota</taxon>
        <taxon>Planctomycetia</taxon>
        <taxon>Gemmatales</taxon>
        <taxon>Gemmataceae</taxon>
        <taxon>Thermogemmata</taxon>
    </lineage>
</organism>
<dbReference type="Proteomes" id="UP000542342">
    <property type="component" value="Unassembled WGS sequence"/>
</dbReference>
<comment type="caution">
    <text evidence="3">The sequence shown here is derived from an EMBL/GenBank/DDBJ whole genome shotgun (WGS) entry which is preliminary data.</text>
</comment>
<keyword evidence="4" id="KW-1185">Reference proteome</keyword>
<evidence type="ECO:0000256" key="1">
    <source>
        <dbReference type="SAM" id="MobiDB-lite"/>
    </source>
</evidence>
<feature type="region of interest" description="Disordered" evidence="1">
    <location>
        <begin position="31"/>
        <end position="60"/>
    </location>
</feature>
<accession>A0A7V8VER9</accession>
<gene>
    <name evidence="3" type="ORF">H0921_11140</name>
</gene>
<protein>
    <recommendedName>
        <fullName evidence="5">SPOR domain-containing protein</fullName>
    </recommendedName>
</protein>
<evidence type="ECO:0000313" key="4">
    <source>
        <dbReference type="Proteomes" id="UP000542342"/>
    </source>
</evidence>
<evidence type="ECO:0008006" key="5">
    <source>
        <dbReference type="Google" id="ProtNLM"/>
    </source>
</evidence>